<sequence length="56" mass="6433">MPWICVQMHSQDPIITPICISCSTLAMPCDQYRDLLPTKHTHPKQAAKQEKIISRK</sequence>
<evidence type="ECO:0000313" key="1">
    <source>
        <dbReference type="EMBL" id="JAE00193.1"/>
    </source>
</evidence>
<dbReference type="AlphaFoldDB" id="A0A0A9EVY2"/>
<name>A0A0A9EVY2_ARUDO</name>
<reference evidence="1" key="2">
    <citation type="journal article" date="2015" name="Data Brief">
        <title>Shoot transcriptome of the giant reed, Arundo donax.</title>
        <authorList>
            <person name="Barrero R.A."/>
            <person name="Guerrero F.D."/>
            <person name="Moolhuijzen P."/>
            <person name="Goolsby J.A."/>
            <person name="Tidwell J."/>
            <person name="Bellgard S.E."/>
            <person name="Bellgard M.I."/>
        </authorList>
    </citation>
    <scope>NUCLEOTIDE SEQUENCE</scope>
    <source>
        <tissue evidence="1">Shoot tissue taken approximately 20 cm above the soil surface</tissue>
    </source>
</reference>
<organism evidence="1">
    <name type="scientific">Arundo donax</name>
    <name type="common">Giant reed</name>
    <name type="synonym">Donax arundinaceus</name>
    <dbReference type="NCBI Taxonomy" id="35708"/>
    <lineage>
        <taxon>Eukaryota</taxon>
        <taxon>Viridiplantae</taxon>
        <taxon>Streptophyta</taxon>
        <taxon>Embryophyta</taxon>
        <taxon>Tracheophyta</taxon>
        <taxon>Spermatophyta</taxon>
        <taxon>Magnoliopsida</taxon>
        <taxon>Liliopsida</taxon>
        <taxon>Poales</taxon>
        <taxon>Poaceae</taxon>
        <taxon>PACMAD clade</taxon>
        <taxon>Arundinoideae</taxon>
        <taxon>Arundineae</taxon>
        <taxon>Arundo</taxon>
    </lineage>
</organism>
<protein>
    <submittedName>
        <fullName evidence="1">Uncharacterized protein</fullName>
    </submittedName>
</protein>
<accession>A0A0A9EVY2</accession>
<proteinExistence type="predicted"/>
<reference evidence="1" key="1">
    <citation type="submission" date="2014-09" db="EMBL/GenBank/DDBJ databases">
        <authorList>
            <person name="Magalhaes I.L.F."/>
            <person name="Oliveira U."/>
            <person name="Santos F.R."/>
            <person name="Vidigal T.H.D.A."/>
            <person name="Brescovit A.D."/>
            <person name="Santos A.J."/>
        </authorList>
    </citation>
    <scope>NUCLEOTIDE SEQUENCE</scope>
    <source>
        <tissue evidence="1">Shoot tissue taken approximately 20 cm above the soil surface</tissue>
    </source>
</reference>
<dbReference type="EMBL" id="GBRH01197703">
    <property type="protein sequence ID" value="JAE00193.1"/>
    <property type="molecule type" value="Transcribed_RNA"/>
</dbReference>